<organism evidence="1 2">
    <name type="scientific">Desulfonauticus submarinus</name>
    <dbReference type="NCBI Taxonomy" id="206665"/>
    <lineage>
        <taxon>Bacteria</taxon>
        <taxon>Pseudomonadati</taxon>
        <taxon>Thermodesulfobacteriota</taxon>
        <taxon>Desulfovibrionia</taxon>
        <taxon>Desulfovibrionales</taxon>
        <taxon>Desulfonauticaceae</taxon>
        <taxon>Desulfonauticus</taxon>
    </lineage>
</organism>
<accession>A0A1G9ZV24</accession>
<keyword evidence="2" id="KW-1185">Reference proteome</keyword>
<dbReference type="Pfam" id="PF13665">
    <property type="entry name" value="Tox-PAAR-like"/>
    <property type="match status" value="1"/>
</dbReference>
<dbReference type="AlphaFoldDB" id="A0A1G9ZV24"/>
<dbReference type="Proteomes" id="UP000199602">
    <property type="component" value="Unassembled WGS sequence"/>
</dbReference>
<protein>
    <submittedName>
        <fullName evidence="1">Uncharacterized protein</fullName>
    </submittedName>
</protein>
<dbReference type="OrthoDB" id="5513456at2"/>
<name>A0A1G9ZV24_9BACT</name>
<evidence type="ECO:0000313" key="1">
    <source>
        <dbReference type="EMBL" id="SDN25110.1"/>
    </source>
</evidence>
<gene>
    <name evidence="1" type="ORF">SAMN04488516_101179</name>
</gene>
<reference evidence="1 2" key="1">
    <citation type="submission" date="2016-10" db="EMBL/GenBank/DDBJ databases">
        <authorList>
            <person name="de Groot N.N."/>
        </authorList>
    </citation>
    <scope>NUCLEOTIDE SEQUENCE [LARGE SCALE GENOMIC DNA]</scope>
    <source>
        <strain evidence="1 2">DSM 15269</strain>
    </source>
</reference>
<sequence length="135" mass="13587">MFLLSTEGGKNVGTPDVCNTPAAAGAPVPTPYVNISDCATSNPSTVAQSVFASGMPSVNLSTEIPLSNGDEAGTQMGVVSGEIMGLTRFQSGSTKVFIEGSPAQRLTSSTGQNGSNMNCLGTTVAPGQTIVMILS</sequence>
<dbReference type="STRING" id="206665.SAMN04488516_101179"/>
<dbReference type="EMBL" id="FNIN01000001">
    <property type="protein sequence ID" value="SDN25110.1"/>
    <property type="molecule type" value="Genomic_DNA"/>
</dbReference>
<evidence type="ECO:0000313" key="2">
    <source>
        <dbReference type="Proteomes" id="UP000199602"/>
    </source>
</evidence>
<dbReference type="RefSeq" id="WP_092061950.1">
    <property type="nucleotide sequence ID" value="NZ_FNIN01000001.1"/>
</dbReference>
<proteinExistence type="predicted"/>